<proteinExistence type="predicted"/>
<evidence type="ECO:0000313" key="1">
    <source>
        <dbReference type="EMBL" id="CDN40421.1"/>
    </source>
</evidence>
<dbReference type="KEGG" id="mamp:MAMA39_03000"/>
<dbReference type="RefSeq" id="WP_343251769.1">
    <property type="nucleotide sequence ID" value="NZ_HG937516.1"/>
</dbReference>
<dbReference type="EMBL" id="HG937516">
    <property type="protein sequence ID" value="CDN40421.1"/>
    <property type="molecule type" value="Genomic_DNA"/>
</dbReference>
<keyword evidence="2" id="KW-1185">Reference proteome</keyword>
<name>A0A292IHL8_9MOLU</name>
<evidence type="ECO:0000313" key="2">
    <source>
        <dbReference type="Proteomes" id="UP000261764"/>
    </source>
</evidence>
<protein>
    <recommendedName>
        <fullName evidence="3">Restriction endonuclease subunit M</fullName>
    </recommendedName>
</protein>
<evidence type="ECO:0008006" key="3">
    <source>
        <dbReference type="Google" id="ProtNLM"/>
    </source>
</evidence>
<gene>
    <name evidence="1" type="ORF">MAMA39_03000</name>
</gene>
<dbReference type="Proteomes" id="UP000261764">
    <property type="component" value="Chromosome I"/>
</dbReference>
<organism evidence="1 2">
    <name type="scientific">Mycoplasma amphoriforme A39</name>
    <dbReference type="NCBI Taxonomy" id="572419"/>
    <lineage>
        <taxon>Bacteria</taxon>
        <taxon>Bacillati</taxon>
        <taxon>Mycoplasmatota</taxon>
        <taxon>Mollicutes</taxon>
        <taxon>Mycoplasmataceae</taxon>
        <taxon>Mycoplasma</taxon>
    </lineage>
</organism>
<sequence length="308" mass="36175">MTDKYKPELSKDILEDLLNDYTTKQKLILANKQYSRNGVSLDPKEFLTLDLLDLNLQFHDRAKKSKAIAVMRSRYHAEVFTPAWICNKQINLIDNQYLGYKNAFNTEHDKKWKTSRKKIVFKKGSWSDYVASTRLEITCGEAPYLASRYDAVSREPIALWDRIGIFDRKMRVIKENVTTKKDWLKWTQLALQSVYGYDFQGDNVFFARRNLLLSYQEYYFDYFSKMPDVKTLKEVVKIICWNIWQMDGIKCVIPFSCESAKQPGLFGDLDKKCDACQSDKKLGHVGIHCLIMDWDIKEPVKFEQLFAK</sequence>
<reference evidence="1 2" key="1">
    <citation type="journal article" date="2015" name="Clin. Infect. Dis.">
        <title>Genomic Investigations unmask Mycoplasma amphoriforme, a new respiratory pathogen.</title>
        <authorList>
            <person name="Gillespie S.H."/>
            <person name="Ling C.L."/>
            <person name="Oravcova K."/>
            <person name="Pinheiro M."/>
            <person name="Wells L."/>
            <person name="Bryant J.M."/>
            <person name="McHugh T.D."/>
            <person name="Bebear C."/>
            <person name="Webster D."/>
            <person name="Harris S.R."/>
            <person name="Seth-Smith H.M."/>
            <person name="Thomson N.R."/>
        </authorList>
    </citation>
    <scope>NUCLEOTIDE SEQUENCE [LARGE SCALE GENOMIC DNA]</scope>
    <source>
        <strain evidence="1 2">A39</strain>
    </source>
</reference>
<accession>A0A292IHL8</accession>
<dbReference type="AlphaFoldDB" id="A0A292IHL8"/>